<evidence type="ECO:0000256" key="1">
    <source>
        <dbReference type="ARBA" id="ARBA00004141"/>
    </source>
</evidence>
<evidence type="ECO:0000313" key="2">
    <source>
        <dbReference type="EMBL" id="KAE8253265.1"/>
    </source>
</evidence>
<dbReference type="AlphaFoldDB" id="A0A177U5G3"/>
<name>A0A177U5G3_9BASI</name>
<dbReference type="Gene3D" id="1.20.1250.20">
    <property type="entry name" value="MFS general substrate transporter like domains"/>
    <property type="match status" value="1"/>
</dbReference>
<organism evidence="2 3">
    <name type="scientific">Tilletia caries</name>
    <name type="common">wheat bunt fungus</name>
    <dbReference type="NCBI Taxonomy" id="13290"/>
    <lineage>
        <taxon>Eukaryota</taxon>
        <taxon>Fungi</taxon>
        <taxon>Dikarya</taxon>
        <taxon>Basidiomycota</taxon>
        <taxon>Ustilaginomycotina</taxon>
        <taxon>Exobasidiomycetes</taxon>
        <taxon>Tilletiales</taxon>
        <taxon>Tilletiaceae</taxon>
        <taxon>Tilletia</taxon>
    </lineage>
</organism>
<evidence type="ECO:0008006" key="4">
    <source>
        <dbReference type="Google" id="ProtNLM"/>
    </source>
</evidence>
<comment type="subcellular location">
    <subcellularLocation>
        <location evidence="1">Membrane</location>
        <topology evidence="1">Multi-pass membrane protein</topology>
    </subcellularLocation>
</comment>
<dbReference type="Proteomes" id="UP000077671">
    <property type="component" value="Unassembled WGS sequence"/>
</dbReference>
<evidence type="ECO:0000313" key="3">
    <source>
        <dbReference type="Proteomes" id="UP000077671"/>
    </source>
</evidence>
<comment type="caution">
    <text evidence="2">The sequence shown here is derived from an EMBL/GenBank/DDBJ whole genome shotgun (WGS) entry which is preliminary data.</text>
</comment>
<reference evidence="2" key="1">
    <citation type="submission" date="2016-04" db="EMBL/GenBank/DDBJ databases">
        <authorList>
            <person name="Nguyen H.D."/>
            <person name="Kesanakurti P."/>
            <person name="Cullis J."/>
            <person name="Levesque C.A."/>
            <person name="Hambleton S."/>
        </authorList>
    </citation>
    <scope>NUCLEOTIDE SEQUENCE</scope>
    <source>
        <strain evidence="2">DAOMC 238032</strain>
    </source>
</reference>
<dbReference type="InterPro" id="IPR011701">
    <property type="entry name" value="MFS"/>
</dbReference>
<dbReference type="GO" id="GO:0022857">
    <property type="term" value="F:transmembrane transporter activity"/>
    <property type="evidence" value="ECO:0007669"/>
    <property type="project" value="InterPro"/>
</dbReference>
<dbReference type="InterPro" id="IPR036259">
    <property type="entry name" value="MFS_trans_sf"/>
</dbReference>
<dbReference type="PANTHER" id="PTHR42910:SF1">
    <property type="entry name" value="MAJOR FACILITATOR SUPERFAMILY (MFS) PROFILE DOMAIN-CONTAINING PROTEIN"/>
    <property type="match status" value="1"/>
</dbReference>
<dbReference type="PANTHER" id="PTHR42910">
    <property type="entry name" value="TRANSPORTER SCO4007-RELATED"/>
    <property type="match status" value="1"/>
</dbReference>
<dbReference type="GO" id="GO:0016020">
    <property type="term" value="C:membrane"/>
    <property type="evidence" value="ECO:0007669"/>
    <property type="project" value="UniProtKB-SubCell"/>
</dbReference>
<dbReference type="EMBL" id="LWDD02001038">
    <property type="protein sequence ID" value="KAE8253265.1"/>
    <property type="molecule type" value="Genomic_DNA"/>
</dbReference>
<gene>
    <name evidence="2" type="ORF">A4X03_0g5941</name>
</gene>
<protein>
    <recommendedName>
        <fullName evidence="4">Major facilitator superfamily (MFS) profile domain-containing protein</fullName>
    </recommendedName>
</protein>
<proteinExistence type="predicted"/>
<accession>A0A177U5G3</accession>
<reference evidence="2" key="2">
    <citation type="journal article" date="2019" name="IMA Fungus">
        <title>Genome sequencing and comparison of five Tilletia species to identify candidate genes for the detection of regulated species infecting wheat.</title>
        <authorList>
            <person name="Nguyen H.D.T."/>
            <person name="Sultana T."/>
            <person name="Kesanakurti P."/>
            <person name="Hambleton S."/>
        </authorList>
    </citation>
    <scope>NUCLEOTIDE SEQUENCE</scope>
    <source>
        <strain evidence="2">DAOMC 238032</strain>
    </source>
</reference>
<dbReference type="Pfam" id="PF07690">
    <property type="entry name" value="MFS_1"/>
    <property type="match status" value="1"/>
</dbReference>
<dbReference type="SUPFAM" id="SSF103473">
    <property type="entry name" value="MFS general substrate transporter"/>
    <property type="match status" value="1"/>
</dbReference>
<sequence>MGSAALMVGLTALLSRSLPVRRPSISHGYAELIGSLWTIWRTTPVLRQRAIYQAYLFAAFTLFWTTIPLQLASQPFGLSQTSIALFSLAGALGAVAAPIAGRLADNGWSRAATGACMVMVASALMLAAWGAKGSLAALVAASVLLDVGVQASLVIGQRAIYSLSPDQRSRFNGIYIAVFFAGGALGSAMASLLFARGGGELVSGVALLFPLIALAIYANSWNDR</sequence>